<name>A0A518EM44_9BACT</name>
<feature type="chain" id="PRO_5021875769" evidence="1">
    <location>
        <begin position="22"/>
        <end position="353"/>
    </location>
</feature>
<dbReference type="Pfam" id="PF06468">
    <property type="entry name" value="Spond_N"/>
    <property type="match status" value="1"/>
</dbReference>
<dbReference type="PANTHER" id="PTHR11311:SF15">
    <property type="entry name" value="SPONDIN-2"/>
    <property type="match status" value="1"/>
</dbReference>
<gene>
    <name evidence="3" type="ORF">Poly30_06610</name>
</gene>
<dbReference type="GO" id="GO:0007155">
    <property type="term" value="P:cell adhesion"/>
    <property type="evidence" value="ECO:0007669"/>
    <property type="project" value="TreeGrafter"/>
</dbReference>
<dbReference type="Gene3D" id="2.60.40.2130">
    <property type="entry name" value="F-spondin domain"/>
    <property type="match status" value="1"/>
</dbReference>
<dbReference type="InterPro" id="IPR051418">
    <property type="entry name" value="Spondin/Thrombospondin_T1"/>
</dbReference>
<dbReference type="Proteomes" id="UP000320390">
    <property type="component" value="Chromosome"/>
</dbReference>
<keyword evidence="4" id="KW-1185">Reference proteome</keyword>
<dbReference type="InterPro" id="IPR009465">
    <property type="entry name" value="Spondin_N"/>
</dbReference>
<evidence type="ECO:0000313" key="3">
    <source>
        <dbReference type="EMBL" id="QDV05165.1"/>
    </source>
</evidence>
<sequence precursor="true">MRLRFLLALALPFTLMPLLEAAPQDGSRASYRVTIDLTWSAATHPGLYPGNAHVSPPIGATHVPGFHLWQPGGIATGGIESMAETGSTGPLSNEIHAAIASGDAGARLLGNTFGAPALRTMDLEVTKQFSAVSLVTMVAPSPDWFVGCDDVQLLENGVWVETVTIPLLVWDAGTDSGANFTSFNQNTSPQEPIALQDGGPFRDGGPALGTMTFSRRSSLLVYGSFNPAGTMTVAGEPTLGSTLSLTLDDPFSVMGVGSQTILVVSAVRSPIFPARRSLPGFGLASPTADGELLVGMPFQRRFGPAYMGGPVTHSFDLPSDPSLAGTPLFLQGVFIEPGVKFGLTDAVEVVLGN</sequence>
<dbReference type="OrthoDB" id="264824at2"/>
<evidence type="ECO:0000259" key="2">
    <source>
        <dbReference type="PROSITE" id="PS51020"/>
    </source>
</evidence>
<evidence type="ECO:0000313" key="4">
    <source>
        <dbReference type="Proteomes" id="UP000320390"/>
    </source>
</evidence>
<reference evidence="3 4" key="1">
    <citation type="submission" date="2019-02" db="EMBL/GenBank/DDBJ databases">
        <title>Deep-cultivation of Planctomycetes and their phenomic and genomic characterization uncovers novel biology.</title>
        <authorList>
            <person name="Wiegand S."/>
            <person name="Jogler M."/>
            <person name="Boedeker C."/>
            <person name="Pinto D."/>
            <person name="Vollmers J."/>
            <person name="Rivas-Marin E."/>
            <person name="Kohn T."/>
            <person name="Peeters S.H."/>
            <person name="Heuer A."/>
            <person name="Rast P."/>
            <person name="Oberbeckmann S."/>
            <person name="Bunk B."/>
            <person name="Jeske O."/>
            <person name="Meyerdierks A."/>
            <person name="Storesund J.E."/>
            <person name="Kallscheuer N."/>
            <person name="Luecker S."/>
            <person name="Lage O.M."/>
            <person name="Pohl T."/>
            <person name="Merkel B.J."/>
            <person name="Hornburger P."/>
            <person name="Mueller R.-W."/>
            <person name="Bruemmer F."/>
            <person name="Labrenz M."/>
            <person name="Spormann A.M."/>
            <person name="Op den Camp H."/>
            <person name="Overmann J."/>
            <person name="Amann R."/>
            <person name="Jetten M.S.M."/>
            <person name="Mascher T."/>
            <person name="Medema M.H."/>
            <person name="Devos D.P."/>
            <person name="Kaster A.-K."/>
            <person name="Ovreas L."/>
            <person name="Rohde M."/>
            <person name="Galperin M.Y."/>
            <person name="Jogler C."/>
        </authorList>
    </citation>
    <scope>NUCLEOTIDE SEQUENCE [LARGE SCALE GENOMIC DNA]</scope>
    <source>
        <strain evidence="3 4">Poly30</strain>
    </source>
</reference>
<keyword evidence="1" id="KW-0732">Signal</keyword>
<dbReference type="AlphaFoldDB" id="A0A518EM44"/>
<dbReference type="PROSITE" id="PS51020">
    <property type="entry name" value="SPONDIN"/>
    <property type="match status" value="1"/>
</dbReference>
<dbReference type="GO" id="GO:0031012">
    <property type="term" value="C:extracellular matrix"/>
    <property type="evidence" value="ECO:0007669"/>
    <property type="project" value="TreeGrafter"/>
</dbReference>
<evidence type="ECO:0000256" key="1">
    <source>
        <dbReference type="SAM" id="SignalP"/>
    </source>
</evidence>
<dbReference type="RefSeq" id="WP_145194587.1">
    <property type="nucleotide sequence ID" value="NZ_CP036434.1"/>
</dbReference>
<accession>A0A518EM44</accession>
<dbReference type="PANTHER" id="PTHR11311">
    <property type="entry name" value="SPONDIN"/>
    <property type="match status" value="1"/>
</dbReference>
<protein>
    <submittedName>
        <fullName evidence="3">Spondin_N</fullName>
    </submittedName>
</protein>
<dbReference type="EMBL" id="CP036434">
    <property type="protein sequence ID" value="QDV05165.1"/>
    <property type="molecule type" value="Genomic_DNA"/>
</dbReference>
<feature type="domain" description="Spondin" evidence="2">
    <location>
        <begin position="19"/>
        <end position="206"/>
    </location>
</feature>
<dbReference type="InterPro" id="IPR038678">
    <property type="entry name" value="Spondin_N_sf"/>
</dbReference>
<feature type="signal peptide" evidence="1">
    <location>
        <begin position="1"/>
        <end position="21"/>
    </location>
</feature>
<proteinExistence type="predicted"/>
<organism evidence="3 4">
    <name type="scientific">Saltatorellus ferox</name>
    <dbReference type="NCBI Taxonomy" id="2528018"/>
    <lineage>
        <taxon>Bacteria</taxon>
        <taxon>Pseudomonadati</taxon>
        <taxon>Planctomycetota</taxon>
        <taxon>Planctomycetia</taxon>
        <taxon>Planctomycetia incertae sedis</taxon>
        <taxon>Saltatorellus</taxon>
    </lineage>
</organism>
<dbReference type="NCBIfam" id="NF038123">
    <property type="entry name" value="NF038123_dom"/>
    <property type="match status" value="1"/>
</dbReference>